<comment type="similarity">
    <text evidence="10">Belongs to the TrkH potassium transport family.</text>
</comment>
<dbReference type="InterPro" id="IPR001020">
    <property type="entry name" value="PTS_HPr_His_P_site"/>
</dbReference>
<keyword evidence="9 10" id="KW-0472">Membrane</keyword>
<feature type="transmembrane region" description="Helical" evidence="11">
    <location>
        <begin position="133"/>
        <end position="153"/>
    </location>
</feature>
<dbReference type="InterPro" id="IPR003445">
    <property type="entry name" value="Cat_transpt"/>
</dbReference>
<accession>A0ABW1KSI3</accession>
<evidence type="ECO:0000256" key="8">
    <source>
        <dbReference type="ARBA" id="ARBA00023065"/>
    </source>
</evidence>
<evidence type="ECO:0000256" key="5">
    <source>
        <dbReference type="ARBA" id="ARBA00022692"/>
    </source>
</evidence>
<feature type="transmembrane region" description="Helical" evidence="11">
    <location>
        <begin position="454"/>
        <end position="474"/>
    </location>
</feature>
<keyword evidence="5 11" id="KW-0812">Transmembrane</keyword>
<keyword evidence="7 11" id="KW-1133">Transmembrane helix</keyword>
<feature type="transmembrane region" description="Helical" evidence="11">
    <location>
        <begin position="392"/>
        <end position="412"/>
    </location>
</feature>
<keyword evidence="6 10" id="KW-0630">Potassium</keyword>
<comment type="function">
    <text evidence="10">Low-affinity potassium transport system. Interacts with Trk system potassium uptake protein TrkA.</text>
</comment>
<evidence type="ECO:0000256" key="4">
    <source>
        <dbReference type="ARBA" id="ARBA00022538"/>
    </source>
</evidence>
<dbReference type="Pfam" id="PF02386">
    <property type="entry name" value="TrkH"/>
    <property type="match status" value="2"/>
</dbReference>
<dbReference type="InterPro" id="IPR004772">
    <property type="entry name" value="TrkH"/>
</dbReference>
<feature type="transmembrane region" description="Helical" evidence="11">
    <location>
        <begin position="185"/>
        <end position="207"/>
    </location>
</feature>
<dbReference type="PANTHER" id="PTHR32024">
    <property type="entry name" value="TRK SYSTEM POTASSIUM UPTAKE PROTEIN TRKG-RELATED"/>
    <property type="match status" value="1"/>
</dbReference>
<feature type="transmembrane region" description="Helical" evidence="11">
    <location>
        <begin position="271"/>
        <end position="290"/>
    </location>
</feature>
<evidence type="ECO:0000256" key="9">
    <source>
        <dbReference type="ARBA" id="ARBA00023136"/>
    </source>
</evidence>
<evidence type="ECO:0000313" key="12">
    <source>
        <dbReference type="EMBL" id="MFC6034910.1"/>
    </source>
</evidence>
<organism evidence="12 13">
    <name type="scientific">Hyphococcus aureus</name>
    <dbReference type="NCBI Taxonomy" id="2666033"/>
    <lineage>
        <taxon>Bacteria</taxon>
        <taxon>Pseudomonadati</taxon>
        <taxon>Pseudomonadota</taxon>
        <taxon>Alphaproteobacteria</taxon>
        <taxon>Parvularculales</taxon>
        <taxon>Parvularculaceae</taxon>
        <taxon>Hyphococcus</taxon>
    </lineage>
</organism>
<dbReference type="Proteomes" id="UP001596116">
    <property type="component" value="Unassembled WGS sequence"/>
</dbReference>
<feature type="transmembrane region" description="Helical" evidence="11">
    <location>
        <begin position="34"/>
        <end position="59"/>
    </location>
</feature>
<comment type="caution">
    <text evidence="12">The sequence shown here is derived from an EMBL/GenBank/DDBJ whole genome shotgun (WGS) entry which is preliminary data.</text>
</comment>
<evidence type="ECO:0000256" key="6">
    <source>
        <dbReference type="ARBA" id="ARBA00022958"/>
    </source>
</evidence>
<sequence>MLGRPFLALGLLLCGLSGVEFIFAALDATVSDENWQGFLISAIMSGLIGVGLVSAFWSAAHDKHFDLRSGFILTALSWTVFPLMASFPFFFSDLDISLTDAVFETISGVTTTGSTVLTDLDHLDPMLLLWRSVLQWIGGVGIILMAVLMMPFLRIGGMQLFQLESSARSETGLHTRPGALIRDIAALYVALTLLCAACFSIAGMSAFDALNHSMSTLATGGYSTHDASLGYFNNAAIYWVAIIFMAAAALPFMMYLRAIKEGPRIIASDPQAPLFLLMLVGMWLIGAAFLNEGGDYFTTLTRVAVNVTSVITTTGFASEDYQLWGAGFIGFFFALTFFGGCAGSTSGAIKIYRLQLLGLYAGAHLRRLHSPSIVQATTYGGVKLDRETGLSVLAFLALFVGAFSVGAFALALTGLDFPTALSASATALCNVGPGLGAVIGPAGNFSTLPDLAKWILLGLMLLGRLELFALLVLFDPYFWR</sequence>
<dbReference type="PROSITE" id="PS00369">
    <property type="entry name" value="PTS_HPR_HIS"/>
    <property type="match status" value="1"/>
</dbReference>
<reference evidence="12 13" key="1">
    <citation type="submission" date="2024-09" db="EMBL/GenBank/DDBJ databases">
        <authorList>
            <person name="Zhang Z.-H."/>
        </authorList>
    </citation>
    <scope>NUCLEOTIDE SEQUENCE [LARGE SCALE GENOMIC DNA]</scope>
    <source>
        <strain evidence="12 13">HHTR114</strain>
    </source>
</reference>
<name>A0ABW1KSI3_9PROT</name>
<dbReference type="PANTHER" id="PTHR32024:SF3">
    <property type="entry name" value="TRK SYSTEM POTASSIUM UPTAKE PROTEIN"/>
    <property type="match status" value="1"/>
</dbReference>
<keyword evidence="8 10" id="KW-0406">Ion transport</keyword>
<evidence type="ECO:0000256" key="1">
    <source>
        <dbReference type="ARBA" id="ARBA00004651"/>
    </source>
</evidence>
<evidence type="ECO:0000256" key="7">
    <source>
        <dbReference type="ARBA" id="ARBA00022989"/>
    </source>
</evidence>
<evidence type="ECO:0000256" key="11">
    <source>
        <dbReference type="SAM" id="Phobius"/>
    </source>
</evidence>
<keyword evidence="10" id="KW-0997">Cell inner membrane</keyword>
<dbReference type="PIRSF" id="PIRSF006247">
    <property type="entry name" value="TrkH"/>
    <property type="match status" value="1"/>
</dbReference>
<evidence type="ECO:0000256" key="3">
    <source>
        <dbReference type="ARBA" id="ARBA00022475"/>
    </source>
</evidence>
<evidence type="ECO:0000256" key="10">
    <source>
        <dbReference type="PIRNR" id="PIRNR006247"/>
    </source>
</evidence>
<evidence type="ECO:0000256" key="2">
    <source>
        <dbReference type="ARBA" id="ARBA00022448"/>
    </source>
</evidence>
<protein>
    <recommendedName>
        <fullName evidence="10">Trk system potassium uptake protein</fullName>
    </recommendedName>
</protein>
<keyword evidence="3 10" id="KW-1003">Cell membrane</keyword>
<dbReference type="RefSeq" id="WP_379879755.1">
    <property type="nucleotide sequence ID" value="NZ_JBHPON010000001.1"/>
</dbReference>
<keyword evidence="2 10" id="KW-0813">Transport</keyword>
<keyword evidence="4 10" id="KW-0633">Potassium transport</keyword>
<comment type="subcellular location">
    <subcellularLocation>
        <location evidence="10">Cell inner membrane</location>
        <topology evidence="10">Multi-pass membrane protein</topology>
    </subcellularLocation>
    <subcellularLocation>
        <location evidence="1">Cell membrane</location>
        <topology evidence="1">Multi-pass membrane protein</topology>
    </subcellularLocation>
</comment>
<feature type="transmembrane region" description="Helical" evidence="11">
    <location>
        <begin position="323"/>
        <end position="343"/>
    </location>
</feature>
<feature type="transmembrane region" description="Helical" evidence="11">
    <location>
        <begin position="71"/>
        <end position="91"/>
    </location>
</feature>
<dbReference type="EMBL" id="JBHPON010000001">
    <property type="protein sequence ID" value="MFC6034910.1"/>
    <property type="molecule type" value="Genomic_DNA"/>
</dbReference>
<proteinExistence type="inferred from homology"/>
<feature type="transmembrane region" description="Helical" evidence="11">
    <location>
        <begin position="236"/>
        <end position="259"/>
    </location>
</feature>
<gene>
    <name evidence="12" type="ORF">ACFMB1_05105</name>
</gene>
<keyword evidence="13" id="KW-1185">Reference proteome</keyword>
<evidence type="ECO:0000313" key="13">
    <source>
        <dbReference type="Proteomes" id="UP001596116"/>
    </source>
</evidence>